<protein>
    <recommendedName>
        <fullName evidence="1">SCP domain-containing protein</fullName>
    </recommendedName>
</protein>
<evidence type="ECO:0000313" key="2">
    <source>
        <dbReference type="EMBL" id="RXI10082.1"/>
    </source>
</evidence>
<dbReference type="Pfam" id="PF00188">
    <property type="entry name" value="CAP"/>
    <property type="match status" value="1"/>
</dbReference>
<dbReference type="PANTHER" id="PTHR10334">
    <property type="entry name" value="CYSTEINE-RICH SECRETORY PROTEIN-RELATED"/>
    <property type="match status" value="1"/>
</dbReference>
<dbReference type="EMBL" id="RDQH01000008">
    <property type="protein sequence ID" value="RXI10082.1"/>
    <property type="molecule type" value="Genomic_DNA"/>
</dbReference>
<keyword evidence="3" id="KW-1185">Reference proteome</keyword>
<feature type="domain" description="SCP" evidence="1">
    <location>
        <begin position="51"/>
        <end position="140"/>
    </location>
</feature>
<evidence type="ECO:0000313" key="3">
    <source>
        <dbReference type="Proteomes" id="UP000290289"/>
    </source>
</evidence>
<dbReference type="Gene3D" id="3.40.33.10">
    <property type="entry name" value="CAP"/>
    <property type="match status" value="1"/>
</dbReference>
<name>A0A498KW93_MALDO</name>
<gene>
    <name evidence="2" type="ORF">DVH24_026579</name>
</gene>
<comment type="caution">
    <text evidence="2">The sequence shown here is derived from an EMBL/GenBank/DDBJ whole genome shotgun (WGS) entry which is preliminary data.</text>
</comment>
<dbReference type="InterPro" id="IPR001283">
    <property type="entry name" value="CRISP-related"/>
</dbReference>
<dbReference type="AlphaFoldDB" id="A0A498KW93"/>
<proteinExistence type="predicted"/>
<sequence>MNTLNLDIPYQIKVVGNYVLVETNITGLWKTSFALVCLISITLLPSSHAQDSPQDYLNAHNAARAQVGVAPLSWDTNLANYAQRYANSRIGDCNLVHFGGPYNENIAKSTGDLSGTAAVNLFVSEKADYNYNSNTCAAGKV</sequence>
<dbReference type="STRING" id="3750.A0A498KW93"/>
<dbReference type="SMART" id="SM00198">
    <property type="entry name" value="SCP"/>
    <property type="match status" value="1"/>
</dbReference>
<accession>A0A498KW93</accession>
<organism evidence="2 3">
    <name type="scientific">Malus domestica</name>
    <name type="common">Apple</name>
    <name type="synonym">Pyrus malus</name>
    <dbReference type="NCBI Taxonomy" id="3750"/>
    <lineage>
        <taxon>Eukaryota</taxon>
        <taxon>Viridiplantae</taxon>
        <taxon>Streptophyta</taxon>
        <taxon>Embryophyta</taxon>
        <taxon>Tracheophyta</taxon>
        <taxon>Spermatophyta</taxon>
        <taxon>Magnoliopsida</taxon>
        <taxon>eudicotyledons</taxon>
        <taxon>Gunneridae</taxon>
        <taxon>Pentapetalae</taxon>
        <taxon>rosids</taxon>
        <taxon>fabids</taxon>
        <taxon>Rosales</taxon>
        <taxon>Rosaceae</taxon>
        <taxon>Amygdaloideae</taxon>
        <taxon>Maleae</taxon>
        <taxon>Malus</taxon>
    </lineage>
</organism>
<reference evidence="2 3" key="1">
    <citation type="submission" date="2018-10" db="EMBL/GenBank/DDBJ databases">
        <title>A high-quality apple genome assembly.</title>
        <authorList>
            <person name="Hu J."/>
        </authorList>
    </citation>
    <scope>NUCLEOTIDE SEQUENCE [LARGE SCALE GENOMIC DNA]</scope>
    <source>
        <strain evidence="3">cv. HFTH1</strain>
        <tissue evidence="2">Young leaf</tissue>
    </source>
</reference>
<dbReference type="InterPro" id="IPR035940">
    <property type="entry name" value="CAP_sf"/>
</dbReference>
<evidence type="ECO:0000259" key="1">
    <source>
        <dbReference type="SMART" id="SM00198"/>
    </source>
</evidence>
<dbReference type="Proteomes" id="UP000290289">
    <property type="component" value="Unassembled WGS sequence"/>
</dbReference>
<dbReference type="SUPFAM" id="SSF55797">
    <property type="entry name" value="PR-1-like"/>
    <property type="match status" value="1"/>
</dbReference>
<dbReference type="InterPro" id="IPR014044">
    <property type="entry name" value="CAP_dom"/>
</dbReference>